<evidence type="ECO:0000313" key="3">
    <source>
        <dbReference type="Proteomes" id="UP001595868"/>
    </source>
</evidence>
<gene>
    <name evidence="2" type="ORF">ACFOX0_24485</name>
</gene>
<name>A0ABV8KSM2_9ACTN</name>
<dbReference type="SUPFAM" id="SSF51735">
    <property type="entry name" value="NAD(P)-binding Rossmann-fold domains"/>
    <property type="match status" value="1"/>
</dbReference>
<sequence length="225" mass="23548">MSGIAIFGAGGRAGRAITAEARARGHRVTAAVRNPPAADDLAAAGVSVVQADVTDPHSTFTISRDHDAVISAVSPASGPAALAALGRLDEQFFVKAVDALLTGMTRAGVRRLVVVGLFANLRNEDGQLILDDPAAFPEQLRPFALAHTAGLDRLRGAETTVDWLMLTPPANLDATAPRLGRYRIGGDTVPRSGLVGLSYADLAVAVVDEIEHPRHHRTRVSVSGE</sequence>
<dbReference type="RefSeq" id="WP_377550052.1">
    <property type="nucleotide sequence ID" value="NZ_JBHSBN010000020.1"/>
</dbReference>
<evidence type="ECO:0000313" key="2">
    <source>
        <dbReference type="EMBL" id="MFC4109074.1"/>
    </source>
</evidence>
<keyword evidence="3" id="KW-1185">Reference proteome</keyword>
<dbReference type="Pfam" id="PF13460">
    <property type="entry name" value="NAD_binding_10"/>
    <property type="match status" value="1"/>
</dbReference>
<dbReference type="Gene3D" id="3.40.50.720">
    <property type="entry name" value="NAD(P)-binding Rossmann-like Domain"/>
    <property type="match status" value="1"/>
</dbReference>
<dbReference type="InterPro" id="IPR036291">
    <property type="entry name" value="NAD(P)-bd_dom_sf"/>
</dbReference>
<dbReference type="InterPro" id="IPR016040">
    <property type="entry name" value="NAD(P)-bd_dom"/>
</dbReference>
<dbReference type="InterPro" id="IPR051606">
    <property type="entry name" value="Polyketide_Oxido-like"/>
</dbReference>
<reference evidence="3" key="1">
    <citation type="journal article" date="2019" name="Int. J. Syst. Evol. Microbiol.">
        <title>The Global Catalogue of Microorganisms (GCM) 10K type strain sequencing project: providing services to taxonomists for standard genome sequencing and annotation.</title>
        <authorList>
            <consortium name="The Broad Institute Genomics Platform"/>
            <consortium name="The Broad Institute Genome Sequencing Center for Infectious Disease"/>
            <person name="Wu L."/>
            <person name="Ma J."/>
        </authorList>
    </citation>
    <scope>NUCLEOTIDE SEQUENCE [LARGE SCALE GENOMIC DNA]</scope>
    <source>
        <strain evidence="3">2902at01</strain>
    </source>
</reference>
<dbReference type="PANTHER" id="PTHR43355:SF2">
    <property type="entry name" value="FLAVIN REDUCTASE (NADPH)"/>
    <property type="match status" value="1"/>
</dbReference>
<dbReference type="Proteomes" id="UP001595868">
    <property type="component" value="Unassembled WGS sequence"/>
</dbReference>
<accession>A0ABV8KSM2</accession>
<comment type="caution">
    <text evidence="2">The sequence shown here is derived from an EMBL/GenBank/DDBJ whole genome shotgun (WGS) entry which is preliminary data.</text>
</comment>
<organism evidence="2 3">
    <name type="scientific">Micromonospora zhanjiangensis</name>
    <dbReference type="NCBI Taxonomy" id="1522057"/>
    <lineage>
        <taxon>Bacteria</taxon>
        <taxon>Bacillati</taxon>
        <taxon>Actinomycetota</taxon>
        <taxon>Actinomycetes</taxon>
        <taxon>Micromonosporales</taxon>
        <taxon>Micromonosporaceae</taxon>
        <taxon>Micromonospora</taxon>
    </lineage>
</organism>
<dbReference type="PANTHER" id="PTHR43355">
    <property type="entry name" value="FLAVIN REDUCTASE (NADPH)"/>
    <property type="match status" value="1"/>
</dbReference>
<protein>
    <submittedName>
        <fullName evidence="2">NAD(P)-dependent oxidoreductase</fullName>
    </submittedName>
</protein>
<evidence type="ECO:0000259" key="1">
    <source>
        <dbReference type="Pfam" id="PF13460"/>
    </source>
</evidence>
<dbReference type="EMBL" id="JBHSBN010000020">
    <property type="protein sequence ID" value="MFC4109074.1"/>
    <property type="molecule type" value="Genomic_DNA"/>
</dbReference>
<proteinExistence type="predicted"/>
<feature type="domain" description="NAD(P)-binding" evidence="1">
    <location>
        <begin position="8"/>
        <end position="213"/>
    </location>
</feature>